<feature type="transmembrane region" description="Helical" evidence="6">
    <location>
        <begin position="209"/>
        <end position="231"/>
    </location>
</feature>
<feature type="transmembrane region" description="Helical" evidence="6">
    <location>
        <begin position="366"/>
        <end position="387"/>
    </location>
</feature>
<dbReference type="PANTHER" id="PTHR30250:SF11">
    <property type="entry name" value="O-ANTIGEN TRANSPORTER-RELATED"/>
    <property type="match status" value="1"/>
</dbReference>
<dbReference type="GO" id="GO:0005886">
    <property type="term" value="C:plasma membrane"/>
    <property type="evidence" value="ECO:0007669"/>
    <property type="project" value="UniProtKB-SubCell"/>
</dbReference>
<keyword evidence="8" id="KW-1185">Reference proteome</keyword>
<dbReference type="STRING" id="1178516.AWR27_21680"/>
<feature type="transmembrane region" description="Helical" evidence="6">
    <location>
        <begin position="112"/>
        <end position="133"/>
    </location>
</feature>
<sequence>MNLAPSAIRAELQRLRQHSWQSFSGRTRTTWLNSLLGVVARLGGIVSTLYAVPLTIDYLTPAVYGLWLTIGSITALQLITDLGIANGLRNRLAEAWAANNWPEARAYLSTAYVYYGLVQFALIIVFLVVYRYIPWQHLLTAQYDNATLQRVLLVVVVTTSVRSVADLLSCSLLAVQKSGLAALLQLLISISTLTGIWLVAKFVQQDRLWAVALVSGLLPVLLLSIASLILYRTTLRKLRPTWRLIDSRQARSLLPLSSSFLVIQLTVLVIYHTDNLLIAYLYGPAAVTPYAIALRCFGALILLFSVVLTPYWSAFTEAYVKKDTVWMQSAYRHMQRLWLVYAFGVLLVFGLSDQLYAYWINDRVHVPWQLSACMALFAAINGWNTITASISNGLSKVRLQVYYSVIAAAINIPLSLFLARNLSLGSTGIILATVGSLFICTVCSTKQVYKLLSGTATGIWNR</sequence>
<evidence type="ECO:0000313" key="8">
    <source>
        <dbReference type="Proteomes" id="UP000187941"/>
    </source>
</evidence>
<evidence type="ECO:0000256" key="6">
    <source>
        <dbReference type="SAM" id="Phobius"/>
    </source>
</evidence>
<dbReference type="Proteomes" id="UP000187941">
    <property type="component" value="Chromosome"/>
</dbReference>
<comment type="subcellular location">
    <subcellularLocation>
        <location evidence="1">Cell membrane</location>
        <topology evidence="1">Multi-pass membrane protein</topology>
    </subcellularLocation>
</comment>
<keyword evidence="3 6" id="KW-0812">Transmembrane</keyword>
<proteinExistence type="predicted"/>
<feature type="transmembrane region" description="Helical" evidence="6">
    <location>
        <begin position="399"/>
        <end position="418"/>
    </location>
</feature>
<keyword evidence="2" id="KW-1003">Cell membrane</keyword>
<evidence type="ECO:0000256" key="2">
    <source>
        <dbReference type="ARBA" id="ARBA00022475"/>
    </source>
</evidence>
<dbReference type="InterPro" id="IPR050833">
    <property type="entry name" value="Poly_Biosynth_Transport"/>
</dbReference>
<dbReference type="Pfam" id="PF01554">
    <property type="entry name" value="MatE"/>
    <property type="match status" value="1"/>
</dbReference>
<gene>
    <name evidence="7" type="ORF">AWR27_21680</name>
</gene>
<feature type="transmembrane region" description="Helical" evidence="6">
    <location>
        <begin position="153"/>
        <end position="175"/>
    </location>
</feature>
<evidence type="ECO:0000256" key="5">
    <source>
        <dbReference type="ARBA" id="ARBA00023136"/>
    </source>
</evidence>
<evidence type="ECO:0000256" key="1">
    <source>
        <dbReference type="ARBA" id="ARBA00004651"/>
    </source>
</evidence>
<dbReference type="KEGG" id="smon:AWR27_21680"/>
<dbReference type="EMBL" id="CP014263">
    <property type="protein sequence ID" value="AQG81684.1"/>
    <property type="molecule type" value="Genomic_DNA"/>
</dbReference>
<feature type="transmembrane region" description="Helical" evidence="6">
    <location>
        <begin position="182"/>
        <end position="203"/>
    </location>
</feature>
<evidence type="ECO:0000256" key="4">
    <source>
        <dbReference type="ARBA" id="ARBA00022989"/>
    </source>
</evidence>
<feature type="transmembrane region" description="Helical" evidence="6">
    <location>
        <begin position="31"/>
        <end position="52"/>
    </location>
</feature>
<feature type="transmembrane region" description="Helical" evidence="6">
    <location>
        <begin position="292"/>
        <end position="316"/>
    </location>
</feature>
<keyword evidence="4 6" id="KW-1133">Transmembrane helix</keyword>
<organism evidence="7 8">
    <name type="scientific">Spirosoma montaniterrae</name>
    <dbReference type="NCBI Taxonomy" id="1178516"/>
    <lineage>
        <taxon>Bacteria</taxon>
        <taxon>Pseudomonadati</taxon>
        <taxon>Bacteroidota</taxon>
        <taxon>Cytophagia</taxon>
        <taxon>Cytophagales</taxon>
        <taxon>Cytophagaceae</taxon>
        <taxon>Spirosoma</taxon>
    </lineage>
</organism>
<name>A0A1P9X227_9BACT</name>
<feature type="transmembrane region" description="Helical" evidence="6">
    <location>
        <begin position="424"/>
        <end position="443"/>
    </location>
</feature>
<dbReference type="GO" id="GO:0015297">
    <property type="term" value="F:antiporter activity"/>
    <property type="evidence" value="ECO:0007669"/>
    <property type="project" value="InterPro"/>
</dbReference>
<dbReference type="AlphaFoldDB" id="A0A1P9X227"/>
<accession>A0A1P9X227</accession>
<feature type="transmembrane region" description="Helical" evidence="6">
    <location>
        <begin position="337"/>
        <end position="360"/>
    </location>
</feature>
<dbReference type="OrthoDB" id="512217at2"/>
<feature type="transmembrane region" description="Helical" evidence="6">
    <location>
        <begin position="252"/>
        <end position="272"/>
    </location>
</feature>
<dbReference type="GO" id="GO:0042910">
    <property type="term" value="F:xenobiotic transmembrane transporter activity"/>
    <property type="evidence" value="ECO:0007669"/>
    <property type="project" value="InterPro"/>
</dbReference>
<dbReference type="RefSeq" id="WP_077133152.1">
    <property type="nucleotide sequence ID" value="NZ_CP014263.1"/>
</dbReference>
<keyword evidence="5 6" id="KW-0472">Membrane</keyword>
<evidence type="ECO:0000313" key="7">
    <source>
        <dbReference type="EMBL" id="AQG81684.1"/>
    </source>
</evidence>
<feature type="transmembrane region" description="Helical" evidence="6">
    <location>
        <begin position="64"/>
        <end position="84"/>
    </location>
</feature>
<reference evidence="7 8" key="1">
    <citation type="submission" date="2016-01" db="EMBL/GenBank/DDBJ databases">
        <authorList>
            <person name="Oliw E.H."/>
        </authorList>
    </citation>
    <scope>NUCLEOTIDE SEQUENCE [LARGE SCALE GENOMIC DNA]</scope>
    <source>
        <strain evidence="7 8">DY10</strain>
    </source>
</reference>
<dbReference type="InterPro" id="IPR002528">
    <property type="entry name" value="MATE_fam"/>
</dbReference>
<dbReference type="PANTHER" id="PTHR30250">
    <property type="entry name" value="PST FAMILY PREDICTED COLANIC ACID TRANSPORTER"/>
    <property type="match status" value="1"/>
</dbReference>
<protein>
    <submittedName>
        <fullName evidence="7">Uncharacterized protein</fullName>
    </submittedName>
</protein>
<evidence type="ECO:0000256" key="3">
    <source>
        <dbReference type="ARBA" id="ARBA00022692"/>
    </source>
</evidence>